<organism evidence="8 9">
    <name type="scientific">Dictyostelium discoideum</name>
    <name type="common">Social amoeba</name>
    <dbReference type="NCBI Taxonomy" id="44689"/>
    <lineage>
        <taxon>Eukaryota</taxon>
        <taxon>Amoebozoa</taxon>
        <taxon>Evosea</taxon>
        <taxon>Eumycetozoa</taxon>
        <taxon>Dictyostelia</taxon>
        <taxon>Dictyosteliales</taxon>
        <taxon>Dictyosteliaceae</taxon>
        <taxon>Dictyostelium</taxon>
    </lineage>
</organism>
<feature type="transmembrane region" description="Helical" evidence="7">
    <location>
        <begin position="252"/>
        <end position="275"/>
    </location>
</feature>
<evidence type="ECO:0000256" key="6">
    <source>
        <dbReference type="SAM" id="MobiDB-lite"/>
    </source>
</evidence>
<feature type="transmembrane region" description="Helical" evidence="7">
    <location>
        <begin position="59"/>
        <end position="85"/>
    </location>
</feature>
<dbReference type="PANTHER" id="PTHR31851">
    <property type="entry name" value="FE(2+)/MN(2+) TRANSPORTER PCL1"/>
    <property type="match status" value="1"/>
</dbReference>
<dbReference type="GeneID" id="8627286"/>
<dbReference type="GO" id="GO:0030026">
    <property type="term" value="P:intracellular manganese ion homeostasis"/>
    <property type="evidence" value="ECO:0000318"/>
    <property type="project" value="GO_Central"/>
</dbReference>
<protein>
    <submittedName>
        <fullName evidence="8">Uncharacterized protein</fullName>
    </submittedName>
</protein>
<feature type="transmembrane region" description="Helical" evidence="7">
    <location>
        <begin position="192"/>
        <end position="213"/>
    </location>
</feature>
<reference evidence="8 9" key="1">
    <citation type="journal article" date="2005" name="Nature">
        <title>The genome of the social amoeba Dictyostelium discoideum.</title>
        <authorList>
            <consortium name="The Dictyostelium discoideum Sequencing Consortium"/>
            <person name="Eichinger L."/>
            <person name="Pachebat J.A."/>
            <person name="Glockner G."/>
            <person name="Rajandream M.A."/>
            <person name="Sucgang R."/>
            <person name="Berriman M."/>
            <person name="Song J."/>
            <person name="Olsen R."/>
            <person name="Szafranski K."/>
            <person name="Xu Q."/>
            <person name="Tunggal B."/>
            <person name="Kummerfeld S."/>
            <person name="Madera M."/>
            <person name="Konfortov B.A."/>
            <person name="Rivero F."/>
            <person name="Bankier A.T."/>
            <person name="Lehmann R."/>
            <person name="Hamlin N."/>
            <person name="Davies R."/>
            <person name="Gaudet P."/>
            <person name="Fey P."/>
            <person name="Pilcher K."/>
            <person name="Chen G."/>
            <person name="Saunders D."/>
            <person name="Sodergren E."/>
            <person name="Davis P."/>
            <person name="Kerhornou A."/>
            <person name="Nie X."/>
            <person name="Hall N."/>
            <person name="Anjard C."/>
            <person name="Hemphill L."/>
            <person name="Bason N."/>
            <person name="Farbrother P."/>
            <person name="Desany B."/>
            <person name="Just E."/>
            <person name="Morio T."/>
            <person name="Rost R."/>
            <person name="Churcher C."/>
            <person name="Cooper J."/>
            <person name="Haydock S."/>
            <person name="van Driessche N."/>
            <person name="Cronin A."/>
            <person name="Goodhead I."/>
            <person name="Muzny D."/>
            <person name="Mourier T."/>
            <person name="Pain A."/>
            <person name="Lu M."/>
            <person name="Harper D."/>
            <person name="Lindsay R."/>
            <person name="Hauser H."/>
            <person name="James K."/>
            <person name="Quiles M."/>
            <person name="Madan Babu M."/>
            <person name="Saito T."/>
            <person name="Buchrieser C."/>
            <person name="Wardroper A."/>
            <person name="Felder M."/>
            <person name="Thangavelu M."/>
            <person name="Johnson D."/>
            <person name="Knights A."/>
            <person name="Loulseged H."/>
            <person name="Mungall K."/>
            <person name="Oliver K."/>
            <person name="Price C."/>
            <person name="Quail M.A."/>
            <person name="Urushihara H."/>
            <person name="Hernandez J."/>
            <person name="Rabbinowitsch E."/>
            <person name="Steffen D."/>
            <person name="Sanders M."/>
            <person name="Ma J."/>
            <person name="Kohara Y."/>
            <person name="Sharp S."/>
            <person name="Simmonds M."/>
            <person name="Spiegler S."/>
            <person name="Tivey A."/>
            <person name="Sugano S."/>
            <person name="White B."/>
            <person name="Walker D."/>
            <person name="Woodward J."/>
            <person name="Winckler T."/>
            <person name="Tanaka Y."/>
            <person name="Shaulsky G."/>
            <person name="Schleicher M."/>
            <person name="Weinstock G."/>
            <person name="Rosenthal A."/>
            <person name="Cox E.C."/>
            <person name="Chisholm R.L."/>
            <person name="Gibbs R."/>
            <person name="Loomis W.F."/>
            <person name="Platzer M."/>
            <person name="Kay R.R."/>
            <person name="Williams J."/>
            <person name="Dear P.H."/>
            <person name="Noegel A.A."/>
            <person name="Barrell B."/>
            <person name="Kuspa A."/>
        </authorList>
    </citation>
    <scope>NUCLEOTIDE SEQUENCE [LARGE SCALE GENOMIC DNA]</scope>
    <source>
        <strain evidence="8 9">AX4</strain>
    </source>
</reference>
<dbReference type="GO" id="GO:0005381">
    <property type="term" value="F:iron ion transmembrane transporter activity"/>
    <property type="evidence" value="ECO:0000318"/>
    <property type="project" value="GO_Central"/>
</dbReference>
<dbReference type="PaxDb" id="44689-DDB0188537"/>
<dbReference type="PhylomeDB" id="Q54H42"/>
<evidence type="ECO:0000313" key="9">
    <source>
        <dbReference type="Proteomes" id="UP000002195"/>
    </source>
</evidence>
<dbReference type="OMA" id="QMCCVGG"/>
<evidence type="ECO:0000256" key="3">
    <source>
        <dbReference type="ARBA" id="ARBA00022692"/>
    </source>
</evidence>
<feature type="transmembrane region" description="Helical" evidence="7">
    <location>
        <begin position="225"/>
        <end position="246"/>
    </location>
</feature>
<dbReference type="STRING" id="44689.Q54H42"/>
<keyword evidence="4 7" id="KW-1133">Transmembrane helix</keyword>
<dbReference type="SMR" id="Q54H42"/>
<dbReference type="InParanoid" id="Q54H42"/>
<evidence type="ECO:0000256" key="4">
    <source>
        <dbReference type="ARBA" id="ARBA00022989"/>
    </source>
</evidence>
<feature type="region of interest" description="Disordered" evidence="6">
    <location>
        <begin position="1"/>
        <end position="43"/>
    </location>
</feature>
<comment type="subcellular location">
    <subcellularLocation>
        <location evidence="1">Endomembrane system</location>
        <topology evidence="1">Multi-pass membrane protein</topology>
    </subcellularLocation>
</comment>
<dbReference type="Proteomes" id="UP000002195">
    <property type="component" value="Unassembled WGS sequence"/>
</dbReference>
<dbReference type="Pfam" id="PF01988">
    <property type="entry name" value="VIT1"/>
    <property type="match status" value="1"/>
</dbReference>
<dbReference type="eggNOG" id="KOG4473">
    <property type="taxonomic scope" value="Eukaryota"/>
</dbReference>
<dbReference type="RefSeq" id="XP_636076.1">
    <property type="nucleotide sequence ID" value="XM_630984.1"/>
</dbReference>
<dbReference type="InterPro" id="IPR008217">
    <property type="entry name" value="Ccc1_fam"/>
</dbReference>
<evidence type="ECO:0000256" key="7">
    <source>
        <dbReference type="SAM" id="Phobius"/>
    </source>
</evidence>
<dbReference type="GO" id="GO:0012505">
    <property type="term" value="C:endomembrane system"/>
    <property type="evidence" value="ECO:0007669"/>
    <property type="project" value="UniProtKB-SubCell"/>
</dbReference>
<feature type="compositionally biased region" description="Basic and acidic residues" evidence="6">
    <location>
        <begin position="12"/>
        <end position="43"/>
    </location>
</feature>
<name>Q54H42_DICDI</name>
<dbReference type="CDD" id="cd02434">
    <property type="entry name" value="Nodulin-21_like_3"/>
    <property type="match status" value="1"/>
</dbReference>
<keyword evidence="5 7" id="KW-0472">Membrane</keyword>
<keyword evidence="3 7" id="KW-0812">Transmembrane</keyword>
<dbReference type="GO" id="GO:0005384">
    <property type="term" value="F:manganese ion transmembrane transporter activity"/>
    <property type="evidence" value="ECO:0000318"/>
    <property type="project" value="GO_Central"/>
</dbReference>
<accession>Q54H42</accession>
<evidence type="ECO:0000256" key="5">
    <source>
        <dbReference type="ARBA" id="ARBA00023136"/>
    </source>
</evidence>
<comment type="caution">
    <text evidence="8">The sequence shown here is derived from an EMBL/GenBank/DDBJ whole genome shotgun (WGS) entry which is preliminary data.</text>
</comment>
<dbReference type="dictyBase" id="DDB_G0289715"/>
<dbReference type="AlphaFoldDB" id="Q54H42"/>
<sequence>MASRNLKGARSAYEENDIRKSIDAHDGKPLIDEEDRKEPHKEESGEFIKSIVFGGLDGIMTTFAIVAAATGAGLTRGVILIIAFANLLGDAIGMAVGDYVSEIAEEDQLKLEYKKLEQDIDSNPDEQKSILIEIYEKKGFTNSQASRIVELLFPYRKTVTSIMMMEEHGATVDDDDDEEGGGGTDYGAIKSALVTFASFLVCGGIPLLAYLCSGHYNSKGEFDSIFIISIALFVFVLFLLGCFKGYVSNKNWFISGIQMLINGAVTTLVAFWIGYGIEKAQ</sequence>
<dbReference type="GO" id="GO:0016020">
    <property type="term" value="C:membrane"/>
    <property type="evidence" value="ECO:0000318"/>
    <property type="project" value="GO_Central"/>
</dbReference>
<dbReference type="HOGENOM" id="CLU_038957_2_0_1"/>
<dbReference type="EMBL" id="AAFI02000148">
    <property type="protein sequence ID" value="EAL62569.1"/>
    <property type="molecule type" value="Genomic_DNA"/>
</dbReference>
<evidence type="ECO:0000256" key="2">
    <source>
        <dbReference type="ARBA" id="ARBA00007049"/>
    </source>
</evidence>
<evidence type="ECO:0000256" key="1">
    <source>
        <dbReference type="ARBA" id="ARBA00004127"/>
    </source>
</evidence>
<proteinExistence type="inferred from homology"/>
<evidence type="ECO:0000313" key="8">
    <source>
        <dbReference type="EMBL" id="EAL62569.1"/>
    </source>
</evidence>
<dbReference type="VEuPathDB" id="AmoebaDB:DDB_G0289715"/>
<dbReference type="FunCoup" id="Q54H42">
    <property type="interactions" value="49"/>
</dbReference>
<comment type="similarity">
    <text evidence="2">Belongs to the CCC1 family.</text>
</comment>
<dbReference type="KEGG" id="ddi:DDB_G0289715"/>
<gene>
    <name evidence="8" type="ORF">DDB_G0289715</name>
</gene>
<keyword evidence="9" id="KW-1185">Reference proteome</keyword>